<protein>
    <submittedName>
        <fullName evidence="2">Uncharacterized protein</fullName>
    </submittedName>
</protein>
<evidence type="ECO:0000313" key="2">
    <source>
        <dbReference type="EMBL" id="KAG5599226.1"/>
    </source>
</evidence>
<reference evidence="2 3" key="1">
    <citation type="submission" date="2020-09" db="EMBL/GenBank/DDBJ databases">
        <title>De no assembly of potato wild relative species, Solanum commersonii.</title>
        <authorList>
            <person name="Cho K."/>
        </authorList>
    </citation>
    <scope>NUCLEOTIDE SEQUENCE [LARGE SCALE GENOMIC DNA]</scope>
    <source>
        <strain evidence="2">LZ3.2</strain>
        <tissue evidence="2">Leaf</tissue>
    </source>
</reference>
<feature type="compositionally biased region" description="Basic residues" evidence="1">
    <location>
        <begin position="65"/>
        <end position="82"/>
    </location>
</feature>
<feature type="region of interest" description="Disordered" evidence="1">
    <location>
        <begin position="60"/>
        <end position="82"/>
    </location>
</feature>
<name>A0A9J5YG30_SOLCO</name>
<sequence>MKIQIDLTRKDLLMSGDEEFQKRKEMQNERRARLKGTKRKEGNKKWYKTLMVNQAAQFTKEYEQRKRRRLRKYKTTSRKNSP</sequence>
<evidence type="ECO:0000313" key="3">
    <source>
        <dbReference type="Proteomes" id="UP000824120"/>
    </source>
</evidence>
<feature type="region of interest" description="Disordered" evidence="1">
    <location>
        <begin position="21"/>
        <end position="42"/>
    </location>
</feature>
<dbReference type="AlphaFoldDB" id="A0A9J5YG30"/>
<dbReference type="Proteomes" id="UP000824120">
    <property type="component" value="Chromosome 6"/>
</dbReference>
<keyword evidence="3" id="KW-1185">Reference proteome</keyword>
<comment type="caution">
    <text evidence="2">The sequence shown here is derived from an EMBL/GenBank/DDBJ whole genome shotgun (WGS) entry which is preliminary data.</text>
</comment>
<proteinExistence type="predicted"/>
<organism evidence="2 3">
    <name type="scientific">Solanum commersonii</name>
    <name type="common">Commerson's wild potato</name>
    <name type="synonym">Commerson's nightshade</name>
    <dbReference type="NCBI Taxonomy" id="4109"/>
    <lineage>
        <taxon>Eukaryota</taxon>
        <taxon>Viridiplantae</taxon>
        <taxon>Streptophyta</taxon>
        <taxon>Embryophyta</taxon>
        <taxon>Tracheophyta</taxon>
        <taxon>Spermatophyta</taxon>
        <taxon>Magnoliopsida</taxon>
        <taxon>eudicotyledons</taxon>
        <taxon>Gunneridae</taxon>
        <taxon>Pentapetalae</taxon>
        <taxon>asterids</taxon>
        <taxon>lamiids</taxon>
        <taxon>Solanales</taxon>
        <taxon>Solanaceae</taxon>
        <taxon>Solanoideae</taxon>
        <taxon>Solaneae</taxon>
        <taxon>Solanum</taxon>
    </lineage>
</organism>
<dbReference type="EMBL" id="JACXVP010000006">
    <property type="protein sequence ID" value="KAG5599226.1"/>
    <property type="molecule type" value="Genomic_DNA"/>
</dbReference>
<accession>A0A9J5YG30</accession>
<feature type="compositionally biased region" description="Basic and acidic residues" evidence="1">
    <location>
        <begin position="21"/>
        <end position="31"/>
    </location>
</feature>
<evidence type="ECO:0000256" key="1">
    <source>
        <dbReference type="SAM" id="MobiDB-lite"/>
    </source>
</evidence>
<gene>
    <name evidence="2" type="ORF">H5410_030596</name>
</gene>